<dbReference type="InterPro" id="IPR002347">
    <property type="entry name" value="SDR_fam"/>
</dbReference>
<dbReference type="EMBL" id="NEXV01000049">
    <property type="protein sequence ID" value="PIG89643.1"/>
    <property type="molecule type" value="Genomic_DNA"/>
</dbReference>
<evidence type="ECO:0000256" key="2">
    <source>
        <dbReference type="ARBA" id="ARBA00023002"/>
    </source>
</evidence>
<name>A0A2G7G9X1_9EURO</name>
<dbReference type="AlphaFoldDB" id="A0A2G7G9X1"/>
<dbReference type="InterPro" id="IPR036291">
    <property type="entry name" value="NAD(P)-bd_dom_sf"/>
</dbReference>
<dbReference type="Pfam" id="PF00106">
    <property type="entry name" value="adh_short"/>
    <property type="match status" value="1"/>
</dbReference>
<comment type="similarity">
    <text evidence="1">Belongs to the short-chain dehydrogenases/reductases (SDR) family.</text>
</comment>
<dbReference type="SUPFAM" id="SSF51735">
    <property type="entry name" value="NAD(P)-binding Rossmann-fold domains"/>
    <property type="match status" value="1"/>
</dbReference>
<protein>
    <submittedName>
        <fullName evidence="3">Short-chain dehydrogenases/reductase</fullName>
    </submittedName>
</protein>
<evidence type="ECO:0000313" key="4">
    <source>
        <dbReference type="Proteomes" id="UP000231358"/>
    </source>
</evidence>
<keyword evidence="4" id="KW-1185">Reference proteome</keyword>
<sequence>MAFLYQRLGSKVWPPRDTQPDLTGRTLLITGTNSGIGYESVIKFVPASAKRIIIGVRSVEKGEEAKRAILAQAPQSNVTIDVYHLNMLGYNAIEAFASRVNQEVERLDYVVLDAGINPHACKKSTYGFESGIQVNLLSTMLLALLLLPKLLASKTDIFNPVLELVGSGTHQRIPQLLPDTDHPDRDILEVYNSEASFKTFGWIQRYLLTKLFLMYVQWHLVKVVDDKVSGSPRVYVIVVGPGPTQSGLRRDFQQQSSLGVRVAVSTMNFMPKTAEQGARTYISDLMLGE</sequence>
<dbReference type="STRING" id="656916.A0A2G7G9X1"/>
<accession>A0A2G7G9X1</accession>
<evidence type="ECO:0000256" key="1">
    <source>
        <dbReference type="ARBA" id="ARBA00006484"/>
    </source>
</evidence>
<proteinExistence type="inferred from homology"/>
<gene>
    <name evidence="3" type="ORF">AARAC_008921</name>
</gene>
<reference evidence="3 4" key="1">
    <citation type="submission" date="2017-05" db="EMBL/GenBank/DDBJ databases">
        <title>Genome sequence for an aflatoxigenic pathogen of Argentinian peanut, Aspergillus arachidicola.</title>
        <authorList>
            <person name="Moore G."/>
            <person name="Beltz S.B."/>
            <person name="Mack B.M."/>
        </authorList>
    </citation>
    <scope>NUCLEOTIDE SEQUENCE [LARGE SCALE GENOMIC DNA]</scope>
    <source>
        <strain evidence="3 4">CBS 117610</strain>
    </source>
</reference>
<organism evidence="3 4">
    <name type="scientific">Aspergillus arachidicola</name>
    <dbReference type="NCBI Taxonomy" id="656916"/>
    <lineage>
        <taxon>Eukaryota</taxon>
        <taxon>Fungi</taxon>
        <taxon>Dikarya</taxon>
        <taxon>Ascomycota</taxon>
        <taxon>Pezizomycotina</taxon>
        <taxon>Eurotiomycetes</taxon>
        <taxon>Eurotiomycetidae</taxon>
        <taxon>Eurotiales</taxon>
        <taxon>Aspergillaceae</taxon>
        <taxon>Aspergillus</taxon>
        <taxon>Aspergillus subgen. Circumdati</taxon>
    </lineage>
</organism>
<keyword evidence="2" id="KW-0560">Oxidoreductase</keyword>
<dbReference type="Proteomes" id="UP000231358">
    <property type="component" value="Unassembled WGS sequence"/>
</dbReference>
<dbReference type="PANTHER" id="PTHR43157">
    <property type="entry name" value="PHOSPHATIDYLINOSITOL-GLYCAN BIOSYNTHESIS CLASS F PROTEIN-RELATED"/>
    <property type="match status" value="1"/>
</dbReference>
<dbReference type="PANTHER" id="PTHR43157:SF31">
    <property type="entry name" value="PHOSPHATIDYLINOSITOL-GLYCAN BIOSYNTHESIS CLASS F PROTEIN"/>
    <property type="match status" value="1"/>
</dbReference>
<dbReference type="Gene3D" id="3.40.50.720">
    <property type="entry name" value="NAD(P)-binding Rossmann-like Domain"/>
    <property type="match status" value="1"/>
</dbReference>
<dbReference type="GO" id="GO:0016491">
    <property type="term" value="F:oxidoreductase activity"/>
    <property type="evidence" value="ECO:0007669"/>
    <property type="project" value="UniProtKB-KW"/>
</dbReference>
<evidence type="ECO:0000313" key="3">
    <source>
        <dbReference type="EMBL" id="PIG89643.1"/>
    </source>
</evidence>
<comment type="caution">
    <text evidence="3">The sequence shown here is derived from an EMBL/GenBank/DDBJ whole genome shotgun (WGS) entry which is preliminary data.</text>
</comment>